<keyword evidence="1" id="KW-0472">Membrane</keyword>
<dbReference type="EMBL" id="JARQDL010000017">
    <property type="protein sequence ID" value="MDT2947041.1"/>
    <property type="molecule type" value="Genomic_DNA"/>
</dbReference>
<dbReference type="RefSeq" id="WP_011835256.1">
    <property type="nucleotide sequence ID" value="NZ_CAOFZM010000010.1"/>
</dbReference>
<keyword evidence="1" id="KW-0812">Transmembrane</keyword>
<evidence type="ECO:0000313" key="3">
    <source>
        <dbReference type="EMBL" id="MDT2947041.1"/>
    </source>
</evidence>
<accession>A0AAW8UHP1</accession>
<name>A0AAW8UHP1_9LACT</name>
<evidence type="ECO:0000259" key="2">
    <source>
        <dbReference type="PROSITE" id="PS50404"/>
    </source>
</evidence>
<evidence type="ECO:0000256" key="1">
    <source>
        <dbReference type="SAM" id="Phobius"/>
    </source>
</evidence>
<feature type="domain" description="GST N-terminal" evidence="2">
    <location>
        <begin position="12"/>
        <end position="109"/>
    </location>
</feature>
<dbReference type="InterPro" id="IPR004045">
    <property type="entry name" value="Glutathione_S-Trfase_N"/>
</dbReference>
<dbReference type="Proteomes" id="UP001250218">
    <property type="component" value="Unassembled WGS sequence"/>
</dbReference>
<feature type="transmembrane region" description="Helical" evidence="1">
    <location>
        <begin position="51"/>
        <end position="71"/>
    </location>
</feature>
<sequence length="117" mass="13996">MAVSSEFYRDLSKVEKKIFKISLRKAKAYALLSLAVVPLTIEFIFLPDFIFYLVFFPTGALFGTYPTLLLLDQWRERKRKVELYFSYEERIYQSGQIRRYEKNEFNPDKSVKETDEI</sequence>
<proteinExistence type="predicted"/>
<gene>
    <name evidence="3" type="ORF">P7I04_13545</name>
</gene>
<evidence type="ECO:0000313" key="4">
    <source>
        <dbReference type="Proteomes" id="UP001250218"/>
    </source>
</evidence>
<dbReference type="PROSITE" id="PS50404">
    <property type="entry name" value="GST_NTER"/>
    <property type="match status" value="1"/>
</dbReference>
<organism evidence="3 4">
    <name type="scientific">Lactococcus lactis</name>
    <dbReference type="NCBI Taxonomy" id="1358"/>
    <lineage>
        <taxon>Bacteria</taxon>
        <taxon>Bacillati</taxon>
        <taxon>Bacillota</taxon>
        <taxon>Bacilli</taxon>
        <taxon>Lactobacillales</taxon>
        <taxon>Streptococcaceae</taxon>
        <taxon>Lactococcus</taxon>
    </lineage>
</organism>
<feature type="transmembrane region" description="Helical" evidence="1">
    <location>
        <begin position="26"/>
        <end position="45"/>
    </location>
</feature>
<keyword evidence="1" id="KW-1133">Transmembrane helix</keyword>
<reference evidence="3" key="1">
    <citation type="submission" date="2023-03" db="EMBL/GenBank/DDBJ databases">
        <authorList>
            <person name="Shen W."/>
            <person name="Cai J."/>
        </authorList>
    </citation>
    <scope>NUCLEOTIDE SEQUENCE</scope>
    <source>
        <strain evidence="3">Y37</strain>
    </source>
</reference>
<protein>
    <submittedName>
        <fullName evidence="3">PrgI family protein</fullName>
    </submittedName>
</protein>
<comment type="caution">
    <text evidence="3">The sequence shown here is derived from an EMBL/GenBank/DDBJ whole genome shotgun (WGS) entry which is preliminary data.</text>
</comment>
<dbReference type="AlphaFoldDB" id="A0AAW8UHP1"/>